<evidence type="ECO:0000313" key="3">
    <source>
        <dbReference type="EMBL" id="MDV2885516.1"/>
    </source>
</evidence>
<keyword evidence="1" id="KW-0812">Transmembrane</keyword>
<keyword evidence="1" id="KW-1133">Transmembrane helix</keyword>
<keyword evidence="1" id="KW-0472">Membrane</keyword>
<feature type="transmembrane region" description="Helical" evidence="1">
    <location>
        <begin position="71"/>
        <end position="87"/>
    </location>
</feature>
<dbReference type="RefSeq" id="WP_323466651.1">
    <property type="nucleotide sequence ID" value="NZ_CP144224.1"/>
</dbReference>
<evidence type="ECO:0000313" key="4">
    <source>
        <dbReference type="Proteomes" id="UP001285636"/>
    </source>
</evidence>
<protein>
    <submittedName>
        <fullName evidence="3">Tripartite tricarboxylate transporter TctB family protein</fullName>
    </submittedName>
</protein>
<organism evidence="3 4">
    <name type="scientific">Alkalihalophilus pseudofirmus</name>
    <name type="common">Bacillus pseudofirmus</name>
    <dbReference type="NCBI Taxonomy" id="79885"/>
    <lineage>
        <taxon>Bacteria</taxon>
        <taxon>Bacillati</taxon>
        <taxon>Bacillota</taxon>
        <taxon>Bacilli</taxon>
        <taxon>Bacillales</taxon>
        <taxon>Bacillaceae</taxon>
        <taxon>Alkalihalophilus</taxon>
    </lineage>
</organism>
<dbReference type="InterPro" id="IPR009936">
    <property type="entry name" value="DUF1468"/>
</dbReference>
<feature type="transmembrane region" description="Helical" evidence="1">
    <location>
        <begin position="93"/>
        <end position="109"/>
    </location>
</feature>
<feature type="domain" description="DUF1468" evidence="2">
    <location>
        <begin position="7"/>
        <end position="140"/>
    </location>
</feature>
<comment type="caution">
    <text evidence="3">The sequence shown here is derived from an EMBL/GenBank/DDBJ whole genome shotgun (WGS) entry which is preliminary data.</text>
</comment>
<evidence type="ECO:0000256" key="1">
    <source>
        <dbReference type="SAM" id="Phobius"/>
    </source>
</evidence>
<dbReference type="EMBL" id="JAWJAY010000001">
    <property type="protein sequence ID" value="MDV2885516.1"/>
    <property type="molecule type" value="Genomic_DNA"/>
</dbReference>
<proteinExistence type="predicted"/>
<reference evidence="3" key="1">
    <citation type="submission" date="2023-10" db="EMBL/GenBank/DDBJ databases">
        <title>Screening of Alkalihalophilus pseudofirmusBZ-TG-HK211 and Its Alleviation of Salt Stress on Rapeseed Growth.</title>
        <authorList>
            <person name="Zhao B."/>
            <person name="Guo T."/>
        </authorList>
    </citation>
    <scope>NUCLEOTIDE SEQUENCE</scope>
    <source>
        <strain evidence="3">BZ-TG-HK211</strain>
    </source>
</reference>
<dbReference type="AlphaFoldDB" id="A0AAJ2NNB6"/>
<gene>
    <name evidence="3" type="ORF">RYX45_09980</name>
</gene>
<feature type="transmembrane region" description="Helical" evidence="1">
    <location>
        <begin position="116"/>
        <end position="135"/>
    </location>
</feature>
<sequence>MVKTNRIIAAIFIVFALFTFLWSFRFPEGSELWPQFFSVVLILLAIGLIFDTFKNPNREDESEGTITSSEYKVLGMIAVSILVYMTLLNIVGFSISTIFLIGGLLWYLGYRYLKKVVLISIVSSILITTIFQFLLNVPLPQGLFQNLF</sequence>
<dbReference type="Proteomes" id="UP001285636">
    <property type="component" value="Unassembled WGS sequence"/>
</dbReference>
<accession>A0AAJ2NNB6</accession>
<dbReference type="Pfam" id="PF07331">
    <property type="entry name" value="TctB"/>
    <property type="match status" value="1"/>
</dbReference>
<evidence type="ECO:0000259" key="2">
    <source>
        <dbReference type="Pfam" id="PF07331"/>
    </source>
</evidence>
<feature type="transmembrane region" description="Helical" evidence="1">
    <location>
        <begin position="7"/>
        <end position="26"/>
    </location>
</feature>
<feature type="transmembrane region" description="Helical" evidence="1">
    <location>
        <begin position="32"/>
        <end position="50"/>
    </location>
</feature>
<name>A0AAJ2NNB6_ALKPS</name>